<dbReference type="SUPFAM" id="SSF53850">
    <property type="entry name" value="Periplasmic binding protein-like II"/>
    <property type="match status" value="1"/>
</dbReference>
<organism evidence="6 7">
    <name type="scientific">Vibrio gazogenes DSM 21264 = NBRC 103151</name>
    <dbReference type="NCBI Taxonomy" id="1123492"/>
    <lineage>
        <taxon>Bacteria</taxon>
        <taxon>Pseudomonadati</taxon>
        <taxon>Pseudomonadota</taxon>
        <taxon>Gammaproteobacteria</taxon>
        <taxon>Vibrionales</taxon>
        <taxon>Vibrionaceae</taxon>
        <taxon>Vibrio</taxon>
    </lineage>
</organism>
<dbReference type="InterPro" id="IPR000847">
    <property type="entry name" value="LysR_HTH_N"/>
</dbReference>
<evidence type="ECO:0000256" key="3">
    <source>
        <dbReference type="ARBA" id="ARBA00023125"/>
    </source>
</evidence>
<dbReference type="SUPFAM" id="SSF46785">
    <property type="entry name" value="Winged helix' DNA-binding domain"/>
    <property type="match status" value="1"/>
</dbReference>
<evidence type="ECO:0000313" key="7">
    <source>
        <dbReference type="Proteomes" id="UP000184159"/>
    </source>
</evidence>
<sequence>MNKLLMMKAFTSVVTEGSFHKAADRMNLSPQLVSKYVSQLESDLKTRLLTRTTRKINLTEAGHIYLQRCQQVLLDIEEMESSLTDLQNQVTGTLNISAPMSFGIHHLSEPIAEFQSRYPSVNIQLFLTDQKVNLLEANVDIALRIGNLKNSSLIGRKIAPIRMVTCASPQYLAEHGEPKTAEDLSQHRYLRYSYSEGREITASWGEHSPFSEQNTHLVSNNGDILINAAIRHQGIAIQPTFLTYNAVARGELVVLEQFPLQMMGLYAVYPNRQFLASKIRHFIDFISGYYGELPYWDKPRDSHPSYTTTVEQ</sequence>
<dbReference type="RefSeq" id="WP_072954100.1">
    <property type="nucleotide sequence ID" value="NZ_FQUH01000001.1"/>
</dbReference>
<dbReference type="PANTHER" id="PTHR30537:SF5">
    <property type="entry name" value="HTH-TYPE TRANSCRIPTIONAL ACTIVATOR TTDR-RELATED"/>
    <property type="match status" value="1"/>
</dbReference>
<dbReference type="Pfam" id="PF00126">
    <property type="entry name" value="HTH_1"/>
    <property type="match status" value="1"/>
</dbReference>
<evidence type="ECO:0000256" key="1">
    <source>
        <dbReference type="ARBA" id="ARBA00009437"/>
    </source>
</evidence>
<dbReference type="InterPro" id="IPR005119">
    <property type="entry name" value="LysR_subst-bd"/>
</dbReference>
<dbReference type="GO" id="GO:0043565">
    <property type="term" value="F:sequence-specific DNA binding"/>
    <property type="evidence" value="ECO:0007669"/>
    <property type="project" value="TreeGrafter"/>
</dbReference>
<dbReference type="Gene3D" id="3.40.190.290">
    <property type="match status" value="1"/>
</dbReference>
<gene>
    <name evidence="6" type="ORF">SAMN02745781_00027</name>
</gene>
<dbReference type="Proteomes" id="UP000184159">
    <property type="component" value="Unassembled WGS sequence"/>
</dbReference>
<dbReference type="InterPro" id="IPR036388">
    <property type="entry name" value="WH-like_DNA-bd_sf"/>
</dbReference>
<keyword evidence="2" id="KW-0805">Transcription regulation</keyword>
<keyword evidence="4" id="KW-0804">Transcription</keyword>
<protein>
    <submittedName>
        <fullName evidence="6">DNA-binding transcriptional regulator, LysR family</fullName>
    </submittedName>
</protein>
<dbReference type="AlphaFoldDB" id="A0A1M4SCL4"/>
<accession>A0A1M4SCL4</accession>
<dbReference type="PROSITE" id="PS50931">
    <property type="entry name" value="HTH_LYSR"/>
    <property type="match status" value="1"/>
</dbReference>
<keyword evidence="3 6" id="KW-0238">DNA-binding</keyword>
<dbReference type="Gene3D" id="1.10.10.10">
    <property type="entry name" value="Winged helix-like DNA-binding domain superfamily/Winged helix DNA-binding domain"/>
    <property type="match status" value="1"/>
</dbReference>
<dbReference type="Pfam" id="PF03466">
    <property type="entry name" value="LysR_substrate"/>
    <property type="match status" value="1"/>
</dbReference>
<dbReference type="GO" id="GO:0003700">
    <property type="term" value="F:DNA-binding transcription factor activity"/>
    <property type="evidence" value="ECO:0007669"/>
    <property type="project" value="InterPro"/>
</dbReference>
<evidence type="ECO:0000256" key="2">
    <source>
        <dbReference type="ARBA" id="ARBA00023015"/>
    </source>
</evidence>
<proteinExistence type="inferred from homology"/>
<comment type="similarity">
    <text evidence="1">Belongs to the LysR transcriptional regulatory family.</text>
</comment>
<dbReference type="GO" id="GO:0006351">
    <property type="term" value="P:DNA-templated transcription"/>
    <property type="evidence" value="ECO:0007669"/>
    <property type="project" value="TreeGrafter"/>
</dbReference>
<reference evidence="7" key="1">
    <citation type="submission" date="2016-11" db="EMBL/GenBank/DDBJ databases">
        <authorList>
            <person name="Varghese N."/>
            <person name="Submissions S."/>
        </authorList>
    </citation>
    <scope>NUCLEOTIDE SEQUENCE [LARGE SCALE GENOMIC DNA]</scope>
    <source>
        <strain evidence="7">DSM 21264</strain>
    </source>
</reference>
<evidence type="ECO:0000256" key="4">
    <source>
        <dbReference type="ARBA" id="ARBA00023163"/>
    </source>
</evidence>
<dbReference type="CDD" id="cd08422">
    <property type="entry name" value="PBP2_CrgA_like"/>
    <property type="match status" value="1"/>
</dbReference>
<feature type="domain" description="HTH lysR-type" evidence="5">
    <location>
        <begin position="1"/>
        <end position="59"/>
    </location>
</feature>
<evidence type="ECO:0000313" key="6">
    <source>
        <dbReference type="EMBL" id="SHE29865.1"/>
    </source>
</evidence>
<keyword evidence="7" id="KW-1185">Reference proteome</keyword>
<dbReference type="FunFam" id="1.10.10.10:FF:000001">
    <property type="entry name" value="LysR family transcriptional regulator"/>
    <property type="match status" value="1"/>
</dbReference>
<dbReference type="PANTHER" id="PTHR30537">
    <property type="entry name" value="HTH-TYPE TRANSCRIPTIONAL REGULATOR"/>
    <property type="match status" value="1"/>
</dbReference>
<name>A0A1M4SCL4_VIBGA</name>
<dbReference type="EMBL" id="FQUH01000001">
    <property type="protein sequence ID" value="SHE29865.1"/>
    <property type="molecule type" value="Genomic_DNA"/>
</dbReference>
<evidence type="ECO:0000259" key="5">
    <source>
        <dbReference type="PROSITE" id="PS50931"/>
    </source>
</evidence>
<dbReference type="InterPro" id="IPR058163">
    <property type="entry name" value="LysR-type_TF_proteobact-type"/>
</dbReference>
<dbReference type="InterPro" id="IPR036390">
    <property type="entry name" value="WH_DNA-bd_sf"/>
</dbReference>